<dbReference type="SUPFAM" id="SSF51905">
    <property type="entry name" value="FAD/NAD(P)-binding domain"/>
    <property type="match status" value="1"/>
</dbReference>
<keyword evidence="5" id="KW-1185">Reference proteome</keyword>
<evidence type="ECO:0000313" key="5">
    <source>
        <dbReference type="Proteomes" id="UP000239494"/>
    </source>
</evidence>
<dbReference type="Pfam" id="PF01494">
    <property type="entry name" value="FAD_binding_3"/>
    <property type="match status" value="1"/>
</dbReference>
<evidence type="ECO:0000256" key="2">
    <source>
        <dbReference type="ARBA" id="ARBA00023033"/>
    </source>
</evidence>
<dbReference type="PANTHER" id="PTHR13789:SF309">
    <property type="entry name" value="PUTATIVE (AFU_ORTHOLOGUE AFUA_6G14510)-RELATED"/>
    <property type="match status" value="1"/>
</dbReference>
<dbReference type="GO" id="GO:0071949">
    <property type="term" value="F:FAD binding"/>
    <property type="evidence" value="ECO:0007669"/>
    <property type="project" value="InterPro"/>
</dbReference>
<evidence type="ECO:0000313" key="4">
    <source>
        <dbReference type="EMBL" id="PRY39423.1"/>
    </source>
</evidence>
<evidence type="ECO:0000256" key="1">
    <source>
        <dbReference type="ARBA" id="ARBA00023002"/>
    </source>
</evidence>
<dbReference type="PRINTS" id="PR00420">
    <property type="entry name" value="RNGMNOXGNASE"/>
</dbReference>
<gene>
    <name evidence="4" type="ORF">CLV43_1076</name>
</gene>
<protein>
    <submittedName>
        <fullName evidence="4">2-polyprenyl-6-methoxyphenol hydroxylase-like FAD-dependent oxidoreductase</fullName>
    </submittedName>
</protein>
<dbReference type="InterPro" id="IPR002938">
    <property type="entry name" value="FAD-bd"/>
</dbReference>
<comment type="caution">
    <text evidence="4">The sequence shown here is derived from an EMBL/GenBank/DDBJ whole genome shotgun (WGS) entry which is preliminary data.</text>
</comment>
<proteinExistence type="predicted"/>
<keyword evidence="1" id="KW-0560">Oxidoreductase</keyword>
<dbReference type="PANTHER" id="PTHR13789">
    <property type="entry name" value="MONOOXYGENASE"/>
    <property type="match status" value="1"/>
</dbReference>
<dbReference type="Gene3D" id="3.50.50.60">
    <property type="entry name" value="FAD/NAD(P)-binding domain"/>
    <property type="match status" value="1"/>
</dbReference>
<dbReference type="InterPro" id="IPR050493">
    <property type="entry name" value="FAD-dep_Monooxygenase_BioMet"/>
</dbReference>
<dbReference type="RefSeq" id="WP_245886871.1">
    <property type="nucleotide sequence ID" value="NZ_PVTF01000007.1"/>
</dbReference>
<dbReference type="AlphaFoldDB" id="A0A2T0T1D3"/>
<dbReference type="Proteomes" id="UP000239494">
    <property type="component" value="Unassembled WGS sequence"/>
</dbReference>
<dbReference type="GO" id="GO:0004497">
    <property type="term" value="F:monooxygenase activity"/>
    <property type="evidence" value="ECO:0007669"/>
    <property type="project" value="UniProtKB-KW"/>
</dbReference>
<evidence type="ECO:0000259" key="3">
    <source>
        <dbReference type="Pfam" id="PF01494"/>
    </source>
</evidence>
<sequence length="374" mass="39824">MTRVIVIGGGIVGLTTGLALRRAGADVLVCERAPEIRAAGASLGLWRNALAVFDSLGVGDGVRAIGKPSAMRFHDRTGAPIETPGSTAADHEYLLAHRAKLNVLLADAVGAGNIRLDAEFVGYEEHHDGVAVHFADGRTEHADLLVGADGAFSAVRGLLVPGARAREHVGHHAWRAVLPPGGPEVERDVMVLGRNGSRGGYTRSYDGGVFWLLSQFGSPALTGTAKQQALERARDLDDGGWNSSLAELIEATPEELVLHNQIMVVPPLPHWTSRRVALVGDAAHAMSPHITAGASLGVEDAALLARYLTTHHDVPVALKAYEADRIPHYAHVAALSKVVEDSASPWEFARSYAAFSHWMTNQEPVAERDLGVRP</sequence>
<name>A0A2T0T1D3_9PSEU</name>
<feature type="domain" description="FAD-binding" evidence="3">
    <location>
        <begin position="2"/>
        <end position="333"/>
    </location>
</feature>
<dbReference type="InterPro" id="IPR036188">
    <property type="entry name" value="FAD/NAD-bd_sf"/>
</dbReference>
<dbReference type="EMBL" id="PVTF01000007">
    <property type="protein sequence ID" value="PRY39423.1"/>
    <property type="molecule type" value="Genomic_DNA"/>
</dbReference>
<reference evidence="4 5" key="1">
    <citation type="submission" date="2018-03" db="EMBL/GenBank/DDBJ databases">
        <title>Genomic Encyclopedia of Archaeal and Bacterial Type Strains, Phase II (KMG-II): from individual species to whole genera.</title>
        <authorList>
            <person name="Goeker M."/>
        </authorList>
    </citation>
    <scope>NUCLEOTIDE SEQUENCE [LARGE SCALE GENOMIC DNA]</scope>
    <source>
        <strain evidence="4 5">DSM 44720</strain>
    </source>
</reference>
<keyword evidence="2" id="KW-0503">Monooxygenase</keyword>
<accession>A0A2T0T1D3</accession>
<organism evidence="4 5">
    <name type="scientific">Umezawaea tangerina</name>
    <dbReference type="NCBI Taxonomy" id="84725"/>
    <lineage>
        <taxon>Bacteria</taxon>
        <taxon>Bacillati</taxon>
        <taxon>Actinomycetota</taxon>
        <taxon>Actinomycetes</taxon>
        <taxon>Pseudonocardiales</taxon>
        <taxon>Pseudonocardiaceae</taxon>
        <taxon>Umezawaea</taxon>
    </lineage>
</organism>